<feature type="compositionally biased region" description="Polar residues" evidence="1">
    <location>
        <begin position="180"/>
        <end position="205"/>
    </location>
</feature>
<comment type="caution">
    <text evidence="3">The sequence shown here is derived from an EMBL/GenBank/DDBJ whole genome shotgun (WGS) entry which is preliminary data.</text>
</comment>
<feature type="domain" description="WH2" evidence="2">
    <location>
        <begin position="29"/>
        <end position="46"/>
    </location>
</feature>
<gene>
    <name evidence="3" type="ORF">GEV33_011064</name>
</gene>
<proteinExistence type="predicted"/>
<protein>
    <recommendedName>
        <fullName evidence="2">WH2 domain-containing protein</fullName>
    </recommendedName>
</protein>
<reference evidence="3" key="1">
    <citation type="journal article" date="2020" name="J Insects Food Feed">
        <title>The yellow mealworm (Tenebrio molitor) genome: a resource for the emerging insects as food and feed industry.</title>
        <authorList>
            <person name="Eriksson T."/>
            <person name="Andere A."/>
            <person name="Kelstrup H."/>
            <person name="Emery V."/>
            <person name="Picard C."/>
        </authorList>
    </citation>
    <scope>NUCLEOTIDE SEQUENCE</scope>
    <source>
        <strain evidence="3">Stoneville</strain>
        <tissue evidence="3">Whole head</tissue>
    </source>
</reference>
<keyword evidence="4" id="KW-1185">Reference proteome</keyword>
<evidence type="ECO:0000259" key="2">
    <source>
        <dbReference type="PROSITE" id="PS51082"/>
    </source>
</evidence>
<evidence type="ECO:0000313" key="4">
    <source>
        <dbReference type="Proteomes" id="UP000719412"/>
    </source>
</evidence>
<feature type="compositionally biased region" description="Pro residues" evidence="1">
    <location>
        <begin position="327"/>
        <end position="353"/>
    </location>
</feature>
<dbReference type="PROSITE" id="PS51082">
    <property type="entry name" value="WH2"/>
    <property type="match status" value="1"/>
</dbReference>
<feature type="compositionally biased region" description="Polar residues" evidence="1">
    <location>
        <begin position="297"/>
        <end position="314"/>
    </location>
</feature>
<dbReference type="AlphaFoldDB" id="A0A8J6HCV0"/>
<feature type="compositionally biased region" description="Polar residues" evidence="1">
    <location>
        <begin position="132"/>
        <end position="141"/>
    </location>
</feature>
<feature type="compositionally biased region" description="Pro residues" evidence="1">
    <location>
        <begin position="363"/>
        <end position="409"/>
    </location>
</feature>
<sequence>MPGPPPPPPPGNIPPPPTLATLPKGKSDDRGALLKSIQKGTKLKKTVTNDRSQPIIGGKVSNNNSNSSSPSSTGGTPTSAPNGLNLGGLFAGGMPKLKPTGKFGAPNQNSSHNISNNDRSSQSRKPALPSQPIKNSSSLQSELKKQMATDNRNRGPPPPAPPVRNASEENGIRQLPLSKVGSTNGLHIKQSSLHSTSNLQPQNSTLHRKVKSNANLNSLDNSESINGFNQANKPVISHGKPNLAPKPPVLNAKPIAPPKKLLVNGKPISRAHSMKSPRSPSPQSPDTNVQVKFGTVRNLSSVIGQSLANSTGNLSPRPRPTLNGRPTAPPPSIPSQQPPPPPPPHSNQPPLPPSKTGSVKPPSHAPPPPPSVLPQPPSHTPPPPPHRMLPSRAPPAVPNNNFAPPPPPRHSSMTSNRKTASDFDEKFKSLFHDPSTFPKPPPYKNVFKFYGSKQGTAYPAYPDQPPLTRSMYRMVLYRVLRHFAQAKSRNSWPAAGEISIHLVLEESNRWYAGVRLYDQKYSENMALTP</sequence>
<dbReference type="GO" id="GO:0003779">
    <property type="term" value="F:actin binding"/>
    <property type="evidence" value="ECO:0007669"/>
    <property type="project" value="InterPro"/>
</dbReference>
<dbReference type="Pfam" id="PF02205">
    <property type="entry name" value="WH2"/>
    <property type="match status" value="1"/>
</dbReference>
<reference evidence="3" key="2">
    <citation type="submission" date="2021-08" db="EMBL/GenBank/DDBJ databases">
        <authorList>
            <person name="Eriksson T."/>
        </authorList>
    </citation>
    <scope>NUCLEOTIDE SEQUENCE</scope>
    <source>
        <strain evidence="3">Stoneville</strain>
        <tissue evidence="3">Whole head</tissue>
    </source>
</reference>
<feature type="compositionally biased region" description="Low complexity" evidence="1">
    <location>
        <begin position="61"/>
        <end position="84"/>
    </location>
</feature>
<dbReference type="PRINTS" id="PR01217">
    <property type="entry name" value="PRICHEXTENSN"/>
</dbReference>
<evidence type="ECO:0000313" key="3">
    <source>
        <dbReference type="EMBL" id="KAH0811727.1"/>
    </source>
</evidence>
<feature type="compositionally biased region" description="Polar residues" evidence="1">
    <location>
        <begin position="212"/>
        <end position="232"/>
    </location>
</feature>
<accession>A0A8J6HCV0</accession>
<feature type="compositionally biased region" description="Polar residues" evidence="1">
    <location>
        <begin position="106"/>
        <end position="124"/>
    </location>
</feature>
<dbReference type="EMBL" id="JABDTM020026607">
    <property type="protein sequence ID" value="KAH0811727.1"/>
    <property type="molecule type" value="Genomic_DNA"/>
</dbReference>
<dbReference type="Proteomes" id="UP000719412">
    <property type="component" value="Unassembled WGS sequence"/>
</dbReference>
<organism evidence="3 4">
    <name type="scientific">Tenebrio molitor</name>
    <name type="common">Yellow mealworm beetle</name>
    <dbReference type="NCBI Taxonomy" id="7067"/>
    <lineage>
        <taxon>Eukaryota</taxon>
        <taxon>Metazoa</taxon>
        <taxon>Ecdysozoa</taxon>
        <taxon>Arthropoda</taxon>
        <taxon>Hexapoda</taxon>
        <taxon>Insecta</taxon>
        <taxon>Pterygota</taxon>
        <taxon>Neoptera</taxon>
        <taxon>Endopterygota</taxon>
        <taxon>Coleoptera</taxon>
        <taxon>Polyphaga</taxon>
        <taxon>Cucujiformia</taxon>
        <taxon>Tenebrionidae</taxon>
        <taxon>Tenebrio</taxon>
    </lineage>
</organism>
<feature type="compositionally biased region" description="Basic and acidic residues" evidence="1">
    <location>
        <begin position="142"/>
        <end position="153"/>
    </location>
</feature>
<dbReference type="SMART" id="SM00246">
    <property type="entry name" value="WH2"/>
    <property type="match status" value="1"/>
</dbReference>
<feature type="region of interest" description="Disordered" evidence="1">
    <location>
        <begin position="1"/>
        <end position="420"/>
    </location>
</feature>
<evidence type="ECO:0000256" key="1">
    <source>
        <dbReference type="SAM" id="MobiDB-lite"/>
    </source>
</evidence>
<name>A0A8J6HCV0_TENMO</name>
<dbReference type="InterPro" id="IPR003124">
    <property type="entry name" value="WH2_dom"/>
</dbReference>
<feature type="compositionally biased region" description="Pro residues" evidence="1">
    <location>
        <begin position="1"/>
        <end position="18"/>
    </location>
</feature>